<keyword evidence="7" id="KW-0472">Membrane</keyword>
<keyword evidence="7" id="KW-1133">Transmembrane helix</keyword>
<reference evidence="9 10" key="1">
    <citation type="submission" date="2018-07" db="EMBL/GenBank/DDBJ databases">
        <title>Genomic Encyclopedia of Type Strains, Phase IV (KMG-IV): sequencing the most valuable type-strain genomes for metagenomic binning, comparative biology and taxonomic classification.</title>
        <authorList>
            <person name="Goeker M."/>
        </authorList>
    </citation>
    <scope>NUCLEOTIDE SEQUENCE [LARGE SCALE GENOMIC DNA]</scope>
    <source>
        <strain evidence="9 10">DSM 26407</strain>
    </source>
</reference>
<keyword evidence="1" id="KW-0813">Transport</keyword>
<keyword evidence="4" id="KW-0249">Electron transport</keyword>
<keyword evidence="6" id="KW-0411">Iron-sulfur</keyword>
<evidence type="ECO:0000256" key="7">
    <source>
        <dbReference type="SAM" id="Phobius"/>
    </source>
</evidence>
<evidence type="ECO:0000256" key="6">
    <source>
        <dbReference type="ARBA" id="ARBA00023014"/>
    </source>
</evidence>
<dbReference type="Pfam" id="PF13237">
    <property type="entry name" value="Fer4_10"/>
    <property type="match status" value="1"/>
</dbReference>
<dbReference type="EMBL" id="QPJY01000003">
    <property type="protein sequence ID" value="RCX31171.1"/>
    <property type="molecule type" value="Genomic_DNA"/>
</dbReference>
<dbReference type="Proteomes" id="UP000252707">
    <property type="component" value="Unassembled WGS sequence"/>
</dbReference>
<feature type="transmembrane region" description="Helical" evidence="7">
    <location>
        <begin position="75"/>
        <end position="94"/>
    </location>
</feature>
<dbReference type="InterPro" id="IPR017900">
    <property type="entry name" value="4Fe4S_Fe_S_CS"/>
</dbReference>
<comment type="caution">
    <text evidence="9">The sequence shown here is derived from an EMBL/GenBank/DDBJ whole genome shotgun (WGS) entry which is preliminary data.</text>
</comment>
<proteinExistence type="predicted"/>
<dbReference type="PROSITE" id="PS00198">
    <property type="entry name" value="4FE4S_FER_1"/>
    <property type="match status" value="1"/>
</dbReference>
<evidence type="ECO:0000313" key="9">
    <source>
        <dbReference type="EMBL" id="RCX31171.1"/>
    </source>
</evidence>
<keyword evidence="5" id="KW-0408">Iron</keyword>
<keyword evidence="7" id="KW-0812">Transmembrane</keyword>
<name>A0A369CCA1_9GAMM</name>
<dbReference type="PANTHER" id="PTHR30176">
    <property type="entry name" value="FERREDOXIN-TYPE PROTEIN NAPH"/>
    <property type="match status" value="1"/>
</dbReference>
<accession>A0A369CCA1</accession>
<dbReference type="InterPro" id="IPR051684">
    <property type="entry name" value="Electron_Trans/Redox"/>
</dbReference>
<dbReference type="PANTHER" id="PTHR30176:SF3">
    <property type="entry name" value="FERREDOXIN-TYPE PROTEIN NAPH"/>
    <property type="match status" value="1"/>
</dbReference>
<evidence type="ECO:0000256" key="2">
    <source>
        <dbReference type="ARBA" id="ARBA00022485"/>
    </source>
</evidence>
<feature type="domain" description="4Fe-4S ferredoxin-type" evidence="8">
    <location>
        <begin position="245"/>
        <end position="274"/>
    </location>
</feature>
<protein>
    <submittedName>
        <fullName evidence="9">4Fe-4S binding protein</fullName>
    </submittedName>
</protein>
<evidence type="ECO:0000256" key="1">
    <source>
        <dbReference type="ARBA" id="ARBA00022448"/>
    </source>
</evidence>
<sequence>MKRLRAFVNGADIQRFRTWFQLFAFVLLVYGGYLYIDLGNSLPVFACGFNDAGRGGVCFLLPLQHQTHIPWESLFSWRVLGLVFGFLTFFAWLLVLNKAWCGYVCPLGTIQDWMTALRRRLRLRYSVYSLESFTRLKKVKYVLLVLLILIPFAIGNPVEGLPHVPEDMATPFCTICPARMVIPAFTGDFSQWTLDFSTRTALVMTSLGMAILGIFFVGAFVNKRFFCFFCPMSALQALFSNIALLKLRKDGDKCTRCGDCYRVCDMQIKAIADDVERKTLIEDDCMMCLKCVAACPEEGCLKATFMGIPVYEATEAGFFRRLQQRGGQ</sequence>
<evidence type="ECO:0000256" key="3">
    <source>
        <dbReference type="ARBA" id="ARBA00022723"/>
    </source>
</evidence>
<feature type="transmembrane region" description="Helical" evidence="7">
    <location>
        <begin position="139"/>
        <end position="158"/>
    </location>
</feature>
<dbReference type="Pfam" id="PF12801">
    <property type="entry name" value="Fer4_5"/>
    <property type="match status" value="2"/>
</dbReference>
<keyword evidence="10" id="KW-1185">Reference proteome</keyword>
<organism evidence="9 10">
    <name type="scientific">Thioalbus denitrificans</name>
    <dbReference type="NCBI Taxonomy" id="547122"/>
    <lineage>
        <taxon>Bacteria</taxon>
        <taxon>Pseudomonadati</taxon>
        <taxon>Pseudomonadota</taxon>
        <taxon>Gammaproteobacteria</taxon>
        <taxon>Chromatiales</taxon>
        <taxon>Ectothiorhodospiraceae</taxon>
        <taxon>Thioalbus</taxon>
    </lineage>
</organism>
<evidence type="ECO:0000313" key="10">
    <source>
        <dbReference type="Proteomes" id="UP000252707"/>
    </source>
</evidence>
<gene>
    <name evidence="9" type="ORF">DFQ59_103135</name>
</gene>
<dbReference type="GO" id="GO:0005886">
    <property type="term" value="C:plasma membrane"/>
    <property type="evidence" value="ECO:0007669"/>
    <property type="project" value="TreeGrafter"/>
</dbReference>
<dbReference type="OrthoDB" id="9806398at2"/>
<evidence type="ECO:0000256" key="4">
    <source>
        <dbReference type="ARBA" id="ARBA00022982"/>
    </source>
</evidence>
<dbReference type="PROSITE" id="PS51379">
    <property type="entry name" value="4FE4S_FER_2"/>
    <property type="match status" value="2"/>
</dbReference>
<feature type="domain" description="4Fe-4S ferredoxin-type" evidence="8">
    <location>
        <begin position="276"/>
        <end position="306"/>
    </location>
</feature>
<keyword evidence="2" id="KW-0004">4Fe-4S</keyword>
<dbReference type="SUPFAM" id="SSF54862">
    <property type="entry name" value="4Fe-4S ferredoxins"/>
    <property type="match status" value="1"/>
</dbReference>
<feature type="transmembrane region" description="Helical" evidence="7">
    <location>
        <begin position="201"/>
        <end position="221"/>
    </location>
</feature>
<evidence type="ECO:0000256" key="5">
    <source>
        <dbReference type="ARBA" id="ARBA00023004"/>
    </source>
</evidence>
<dbReference type="RefSeq" id="WP_114279356.1">
    <property type="nucleotide sequence ID" value="NZ_QPJY01000003.1"/>
</dbReference>
<dbReference type="GO" id="GO:0051539">
    <property type="term" value="F:4 iron, 4 sulfur cluster binding"/>
    <property type="evidence" value="ECO:0007669"/>
    <property type="project" value="UniProtKB-KW"/>
</dbReference>
<keyword evidence="3" id="KW-0479">Metal-binding</keyword>
<dbReference type="Gene3D" id="3.30.70.20">
    <property type="match status" value="1"/>
</dbReference>
<dbReference type="AlphaFoldDB" id="A0A369CCA1"/>
<dbReference type="InterPro" id="IPR017896">
    <property type="entry name" value="4Fe4S_Fe-S-bd"/>
</dbReference>
<feature type="transmembrane region" description="Helical" evidence="7">
    <location>
        <begin position="20"/>
        <end position="36"/>
    </location>
</feature>
<evidence type="ECO:0000259" key="8">
    <source>
        <dbReference type="PROSITE" id="PS51379"/>
    </source>
</evidence>
<dbReference type="GO" id="GO:0046872">
    <property type="term" value="F:metal ion binding"/>
    <property type="evidence" value="ECO:0007669"/>
    <property type="project" value="UniProtKB-KW"/>
</dbReference>